<dbReference type="GO" id="GO:0003729">
    <property type="term" value="F:mRNA binding"/>
    <property type="evidence" value="ECO:0007669"/>
    <property type="project" value="TreeGrafter"/>
</dbReference>
<evidence type="ECO:0000259" key="6">
    <source>
        <dbReference type="PROSITE" id="PS51385"/>
    </source>
</evidence>
<evidence type="ECO:0000256" key="2">
    <source>
        <dbReference type="ARBA" id="ARBA00006610"/>
    </source>
</evidence>
<dbReference type="Pfam" id="PF03853">
    <property type="entry name" value="YjeF_N"/>
    <property type="match status" value="1"/>
</dbReference>
<dbReference type="OrthoDB" id="10030313at2759"/>
<evidence type="ECO:0000256" key="4">
    <source>
        <dbReference type="ARBA" id="ARBA00022490"/>
    </source>
</evidence>
<comment type="similarity">
    <text evidence="2">Belongs to the EDC3 family.</text>
</comment>
<dbReference type="SMART" id="SM01199">
    <property type="entry name" value="FDF"/>
    <property type="match status" value="1"/>
</dbReference>
<evidence type="ECO:0000256" key="3">
    <source>
        <dbReference type="ARBA" id="ARBA00015797"/>
    </source>
</evidence>
<comment type="caution">
    <text evidence="8">The sequence shown here is derived from an EMBL/GenBank/DDBJ whole genome shotgun (WGS) entry which is preliminary data.</text>
</comment>
<accession>A0A8H7BP49</accession>
<evidence type="ECO:0000256" key="1">
    <source>
        <dbReference type="ARBA" id="ARBA00004201"/>
    </source>
</evidence>
<dbReference type="InterPro" id="IPR025762">
    <property type="entry name" value="DFDF"/>
</dbReference>
<dbReference type="InterPro" id="IPR036652">
    <property type="entry name" value="YjeF_N_dom_sf"/>
</dbReference>
<dbReference type="Pfam" id="PF09532">
    <property type="entry name" value="FDF"/>
    <property type="match status" value="1"/>
</dbReference>
<dbReference type="PANTHER" id="PTHR13612:SF0">
    <property type="entry name" value="ENHANCER OF MRNA-DECAPPING PROTEIN 3"/>
    <property type="match status" value="1"/>
</dbReference>
<dbReference type="InterPro" id="IPR019050">
    <property type="entry name" value="FDF_dom"/>
</dbReference>
<feature type="region of interest" description="Disordered" evidence="5">
    <location>
        <begin position="97"/>
        <end position="128"/>
    </location>
</feature>
<protein>
    <recommendedName>
        <fullName evidence="3">Enhancer of mRNA-decapping protein 3</fullName>
    </recommendedName>
</protein>
<feature type="domain" description="DFDF" evidence="7">
    <location>
        <begin position="25"/>
        <end position="61"/>
    </location>
</feature>
<dbReference type="Proteomes" id="UP000605846">
    <property type="component" value="Unassembled WGS sequence"/>
</dbReference>
<evidence type="ECO:0000313" key="9">
    <source>
        <dbReference type="Proteomes" id="UP000605846"/>
    </source>
</evidence>
<name>A0A8H7BP49_9FUNG</name>
<dbReference type="PANTHER" id="PTHR13612">
    <property type="entry name" value="ENHANCER OF MRNA-DECAPPING PROTEIN 3"/>
    <property type="match status" value="1"/>
</dbReference>
<evidence type="ECO:0000313" key="8">
    <source>
        <dbReference type="EMBL" id="KAF7725657.1"/>
    </source>
</evidence>
<dbReference type="InterPro" id="IPR004443">
    <property type="entry name" value="YjeF_N_dom"/>
</dbReference>
<evidence type="ECO:0000256" key="5">
    <source>
        <dbReference type="SAM" id="MobiDB-lite"/>
    </source>
</evidence>
<dbReference type="GO" id="GO:0033962">
    <property type="term" value="P:P-body assembly"/>
    <property type="evidence" value="ECO:0007669"/>
    <property type="project" value="TreeGrafter"/>
</dbReference>
<dbReference type="EMBL" id="JABAYA010000092">
    <property type="protein sequence ID" value="KAF7725657.1"/>
    <property type="molecule type" value="Genomic_DNA"/>
</dbReference>
<dbReference type="PROSITE" id="PS51385">
    <property type="entry name" value="YJEF_N"/>
    <property type="match status" value="1"/>
</dbReference>
<dbReference type="SUPFAM" id="SSF64153">
    <property type="entry name" value="YjeF N-terminal domain-like"/>
    <property type="match status" value="1"/>
</dbReference>
<feature type="domain" description="YjeF N-terminal" evidence="6">
    <location>
        <begin position="154"/>
        <end position="371"/>
    </location>
</feature>
<dbReference type="GO" id="GO:0000932">
    <property type="term" value="C:P-body"/>
    <property type="evidence" value="ECO:0007669"/>
    <property type="project" value="UniProtKB-SubCell"/>
</dbReference>
<keyword evidence="9" id="KW-1185">Reference proteome</keyword>
<evidence type="ECO:0000259" key="7">
    <source>
        <dbReference type="PROSITE" id="PS51512"/>
    </source>
</evidence>
<organism evidence="8 9">
    <name type="scientific">Apophysomyces ossiformis</name>
    <dbReference type="NCBI Taxonomy" id="679940"/>
    <lineage>
        <taxon>Eukaryota</taxon>
        <taxon>Fungi</taxon>
        <taxon>Fungi incertae sedis</taxon>
        <taxon>Mucoromycota</taxon>
        <taxon>Mucoromycotina</taxon>
        <taxon>Mucoromycetes</taxon>
        <taxon>Mucorales</taxon>
        <taxon>Mucorineae</taxon>
        <taxon>Mucoraceae</taxon>
        <taxon>Apophysomyces</taxon>
    </lineage>
</organism>
<reference evidence="8" key="1">
    <citation type="submission" date="2020-01" db="EMBL/GenBank/DDBJ databases">
        <title>Genome Sequencing of Three Apophysomyces-Like Fungal Strains Confirms a Novel Fungal Genus in the Mucoromycota with divergent Burkholderia-like Endosymbiotic Bacteria.</title>
        <authorList>
            <person name="Stajich J.E."/>
            <person name="Macias A.M."/>
            <person name="Carter-House D."/>
            <person name="Lovett B."/>
            <person name="Kasson L.R."/>
            <person name="Berry K."/>
            <person name="Grigoriev I."/>
            <person name="Chang Y."/>
            <person name="Spatafora J."/>
            <person name="Kasson M.T."/>
        </authorList>
    </citation>
    <scope>NUCLEOTIDE SEQUENCE</scope>
    <source>
        <strain evidence="8">NRRL A-21654</strain>
    </source>
</reference>
<dbReference type="GO" id="GO:0031087">
    <property type="term" value="P:deadenylation-independent decapping of nuclear-transcribed mRNA"/>
    <property type="evidence" value="ECO:0007669"/>
    <property type="project" value="TreeGrafter"/>
</dbReference>
<gene>
    <name evidence="8" type="primary">EDC3_2</name>
    <name evidence="8" type="ORF">EC973_009464</name>
</gene>
<sequence>MCVAAQNIARRVKNNPRKVKENGWADEDVDGFKGEEFDFQANLNMFDKAKVFAEIRESDDTEAETLLVTLNRLPRKQEQPKKVNLLPSEMVLDTAATSLRESQEESSGNESDNESSTPAQFMVKRRAKSGKRAASKIVAKVGQITCPTVSPLQMAHAEHECTKVMKFSEEQLIENGGRGSCMLALQAIGGAQRMQSGRIPTIAVLAGNNVIGAFGLSAARHLINHGCRVVVCVAGSRSALREIVASQQSMVDRIGGILVSSIRELNRYPTDLVIDAMVGSQEKLVDLQEEQPTYRMLCNMIGWANGQNAPVMSIDFPSGIDGNTGESDKSIPFIRPRWTVCMGAPKLGCLSKEVTGELYMTDLGIPRACWKKAGVKGWTAPWGADFLIALEYAS</sequence>
<keyword evidence="4" id="KW-0963">Cytoplasm</keyword>
<dbReference type="AlphaFoldDB" id="A0A8H7BP49"/>
<dbReference type="PROSITE" id="PS51512">
    <property type="entry name" value="DFDF"/>
    <property type="match status" value="1"/>
</dbReference>
<comment type="subcellular location">
    <subcellularLocation>
        <location evidence="1">Cytoplasm</location>
        <location evidence="1">P-body</location>
    </subcellularLocation>
</comment>
<feature type="compositionally biased region" description="Low complexity" evidence="5">
    <location>
        <begin position="105"/>
        <end position="116"/>
    </location>
</feature>
<dbReference type="Gene3D" id="3.40.50.10260">
    <property type="entry name" value="YjeF N-terminal domain"/>
    <property type="match status" value="1"/>
</dbReference>
<proteinExistence type="inferred from homology"/>